<sequence length="115" mass="13560">HQVHVVHGLDISRWSYFEVFNIVKDLKYNASSNMKMWSKMMNENFENLREFKDDIDVMGMSNFVRKLKSLVVHLNDEEKLKIKSEAIMVLEKAPINSTWMKAQTMYKSIQTATNN</sequence>
<feature type="non-terminal residue" evidence="2">
    <location>
        <position position="1"/>
    </location>
</feature>
<dbReference type="InterPro" id="IPR058594">
    <property type="entry name" value="PB1-like_dom_pln"/>
</dbReference>
<dbReference type="EMBL" id="OY731401">
    <property type="protein sequence ID" value="CAJ1947451.1"/>
    <property type="molecule type" value="Genomic_DNA"/>
</dbReference>
<protein>
    <recommendedName>
        <fullName evidence="1">PB1-like domain-containing protein</fullName>
    </recommendedName>
</protein>
<accession>A0AA86SFH4</accession>
<dbReference type="Gramene" id="rna-AYBTSS11_LOCUS12666">
    <property type="protein sequence ID" value="CAJ1947451.1"/>
    <property type="gene ID" value="gene-AYBTSS11_LOCUS12666"/>
</dbReference>
<feature type="domain" description="PB1-like" evidence="1">
    <location>
        <begin position="2"/>
        <end position="69"/>
    </location>
</feature>
<evidence type="ECO:0000259" key="1">
    <source>
        <dbReference type="Pfam" id="PF26130"/>
    </source>
</evidence>
<dbReference type="Proteomes" id="UP001189624">
    <property type="component" value="Chromosome 4"/>
</dbReference>
<evidence type="ECO:0000313" key="3">
    <source>
        <dbReference type="Proteomes" id="UP001189624"/>
    </source>
</evidence>
<gene>
    <name evidence="2" type="ORF">AYBTSS11_LOCUS12666</name>
</gene>
<proteinExistence type="predicted"/>
<dbReference type="Pfam" id="PF26130">
    <property type="entry name" value="PB1-like"/>
    <property type="match status" value="1"/>
</dbReference>
<dbReference type="AlphaFoldDB" id="A0AA86SFH4"/>
<feature type="non-terminal residue" evidence="2">
    <location>
        <position position="115"/>
    </location>
</feature>
<evidence type="ECO:0000313" key="2">
    <source>
        <dbReference type="EMBL" id="CAJ1947451.1"/>
    </source>
</evidence>
<name>A0AA86SFH4_9FABA</name>
<reference evidence="2" key="1">
    <citation type="submission" date="2023-10" db="EMBL/GenBank/DDBJ databases">
        <authorList>
            <person name="Domelevo Entfellner J.-B."/>
        </authorList>
    </citation>
    <scope>NUCLEOTIDE SEQUENCE</scope>
</reference>
<organism evidence="2 3">
    <name type="scientific">Sphenostylis stenocarpa</name>
    <dbReference type="NCBI Taxonomy" id="92480"/>
    <lineage>
        <taxon>Eukaryota</taxon>
        <taxon>Viridiplantae</taxon>
        <taxon>Streptophyta</taxon>
        <taxon>Embryophyta</taxon>
        <taxon>Tracheophyta</taxon>
        <taxon>Spermatophyta</taxon>
        <taxon>Magnoliopsida</taxon>
        <taxon>eudicotyledons</taxon>
        <taxon>Gunneridae</taxon>
        <taxon>Pentapetalae</taxon>
        <taxon>rosids</taxon>
        <taxon>fabids</taxon>
        <taxon>Fabales</taxon>
        <taxon>Fabaceae</taxon>
        <taxon>Papilionoideae</taxon>
        <taxon>50 kb inversion clade</taxon>
        <taxon>NPAAA clade</taxon>
        <taxon>indigoferoid/millettioid clade</taxon>
        <taxon>Phaseoleae</taxon>
        <taxon>Sphenostylis</taxon>
    </lineage>
</organism>
<keyword evidence="3" id="KW-1185">Reference proteome</keyword>